<dbReference type="Proteomes" id="UP001590951">
    <property type="component" value="Unassembled WGS sequence"/>
</dbReference>
<keyword evidence="3" id="KW-1185">Reference proteome</keyword>
<name>A0ABR4APP8_9LECA</name>
<sequence length="351" mass="39740">MPSETPVPNIRKRRLCVGVEPTTVSSTPPPAKRRKQENRRRHRTPTWFWDNLSRLWLTPRTLREFDRRTIWPTAPIPYHRHRTGKENIDLTQLKRFARHGGPSLSDLRAYPEPETAVPSNRKIASSYSGSRKKAKTGRESDIPSKTKKSSAYDPVFGQHLIDHGIYPEGYGGVKNLQEPHNWKEINARLARPRASLSPSRFPREEFLKFKEKNREALNEAKVMNKVFPIIAGNSDIPSQENFYFGNLKDLTDGSITKAKPDFYDGSYPAELHKDIREELGLISVPSVLEHRSHRASGGASNEALPDGAPILHAVCGIRHVASLTRARTDCCHDSITLVVPSREPQHRCSGK</sequence>
<proteinExistence type="predicted"/>
<evidence type="ECO:0000313" key="2">
    <source>
        <dbReference type="EMBL" id="KAL2047531.1"/>
    </source>
</evidence>
<organism evidence="2 3">
    <name type="scientific">Lepraria finkii</name>
    <dbReference type="NCBI Taxonomy" id="1340010"/>
    <lineage>
        <taxon>Eukaryota</taxon>
        <taxon>Fungi</taxon>
        <taxon>Dikarya</taxon>
        <taxon>Ascomycota</taxon>
        <taxon>Pezizomycotina</taxon>
        <taxon>Lecanoromycetes</taxon>
        <taxon>OSLEUM clade</taxon>
        <taxon>Lecanoromycetidae</taxon>
        <taxon>Lecanorales</taxon>
        <taxon>Lecanorineae</taxon>
        <taxon>Stereocaulaceae</taxon>
        <taxon>Lepraria</taxon>
    </lineage>
</organism>
<feature type="compositionally biased region" description="Basic residues" evidence="1">
    <location>
        <begin position="31"/>
        <end position="42"/>
    </location>
</feature>
<feature type="region of interest" description="Disordered" evidence="1">
    <location>
        <begin position="101"/>
        <end position="150"/>
    </location>
</feature>
<protein>
    <submittedName>
        <fullName evidence="2">Uncharacterized protein</fullName>
    </submittedName>
</protein>
<feature type="region of interest" description="Disordered" evidence="1">
    <location>
        <begin position="1"/>
        <end position="42"/>
    </location>
</feature>
<comment type="caution">
    <text evidence="2">The sequence shown here is derived from an EMBL/GenBank/DDBJ whole genome shotgun (WGS) entry which is preliminary data.</text>
</comment>
<dbReference type="EMBL" id="JBHFEH010000098">
    <property type="protein sequence ID" value="KAL2047531.1"/>
    <property type="molecule type" value="Genomic_DNA"/>
</dbReference>
<evidence type="ECO:0000256" key="1">
    <source>
        <dbReference type="SAM" id="MobiDB-lite"/>
    </source>
</evidence>
<gene>
    <name evidence="2" type="ORF">ABVK25_011460</name>
</gene>
<accession>A0ABR4APP8</accession>
<evidence type="ECO:0000313" key="3">
    <source>
        <dbReference type="Proteomes" id="UP001590951"/>
    </source>
</evidence>
<reference evidence="2 3" key="1">
    <citation type="submission" date="2024-09" db="EMBL/GenBank/DDBJ databases">
        <title>Rethinking Asexuality: The Enigmatic Case of Functional Sexual Genes in Lepraria (Stereocaulaceae).</title>
        <authorList>
            <person name="Doellman M."/>
            <person name="Sun Y."/>
            <person name="Barcenas-Pena A."/>
            <person name="Lumbsch H.T."/>
            <person name="Grewe F."/>
        </authorList>
    </citation>
    <scope>NUCLEOTIDE SEQUENCE [LARGE SCALE GENOMIC DNA]</scope>
    <source>
        <strain evidence="2 3">Grewe 0041</strain>
    </source>
</reference>